<organism evidence="2 3">
    <name type="scientific">Meganyctiphanes norvegica</name>
    <name type="common">Northern krill</name>
    <name type="synonym">Thysanopoda norvegica</name>
    <dbReference type="NCBI Taxonomy" id="48144"/>
    <lineage>
        <taxon>Eukaryota</taxon>
        <taxon>Metazoa</taxon>
        <taxon>Ecdysozoa</taxon>
        <taxon>Arthropoda</taxon>
        <taxon>Crustacea</taxon>
        <taxon>Multicrustacea</taxon>
        <taxon>Malacostraca</taxon>
        <taxon>Eumalacostraca</taxon>
        <taxon>Eucarida</taxon>
        <taxon>Euphausiacea</taxon>
        <taxon>Euphausiidae</taxon>
        <taxon>Meganyctiphanes</taxon>
    </lineage>
</organism>
<reference evidence="2 3" key="1">
    <citation type="submission" date="2024-05" db="EMBL/GenBank/DDBJ databases">
        <authorList>
            <person name="Wallberg A."/>
        </authorList>
    </citation>
    <scope>NUCLEOTIDE SEQUENCE [LARGE SCALE GENOMIC DNA]</scope>
</reference>
<keyword evidence="1" id="KW-0812">Transmembrane</keyword>
<keyword evidence="1" id="KW-1133">Transmembrane helix</keyword>
<feature type="non-terminal residue" evidence="2">
    <location>
        <position position="1"/>
    </location>
</feature>
<gene>
    <name evidence="2" type="ORF">MNOR_LOCUS30761</name>
</gene>
<comment type="caution">
    <text evidence="2">The sequence shown here is derived from an EMBL/GenBank/DDBJ whole genome shotgun (WGS) entry which is preliminary data.</text>
</comment>
<feature type="transmembrane region" description="Helical" evidence="1">
    <location>
        <begin position="16"/>
        <end position="38"/>
    </location>
</feature>
<dbReference type="AlphaFoldDB" id="A0AAV2S1R4"/>
<keyword evidence="1" id="KW-0472">Membrane</keyword>
<dbReference type="Proteomes" id="UP001497623">
    <property type="component" value="Unassembled WGS sequence"/>
</dbReference>
<name>A0AAV2S1R4_MEGNR</name>
<evidence type="ECO:0000313" key="3">
    <source>
        <dbReference type="Proteomes" id="UP001497623"/>
    </source>
</evidence>
<keyword evidence="3" id="KW-1185">Reference proteome</keyword>
<dbReference type="EMBL" id="CAXKWB010038265">
    <property type="protein sequence ID" value="CAL4151269.1"/>
    <property type="molecule type" value="Genomic_DNA"/>
</dbReference>
<evidence type="ECO:0000313" key="2">
    <source>
        <dbReference type="EMBL" id="CAL4151269.1"/>
    </source>
</evidence>
<protein>
    <submittedName>
        <fullName evidence="2">Uncharacterized protein</fullName>
    </submittedName>
</protein>
<proteinExistence type="predicted"/>
<accession>A0AAV2S1R4</accession>
<sequence length="111" mass="11955">EAALELYQLRILSNLIVIPTMMTARTVIVFFLIALCLVPAMEARPRPEPSPMLFDMFAKVFEMAKAHARANDRGSGSFAMGDGCRIGGNALGPDPFAFPGKSPFPAAPLCI</sequence>
<evidence type="ECO:0000256" key="1">
    <source>
        <dbReference type="SAM" id="Phobius"/>
    </source>
</evidence>